<accession>F8ICW9</accession>
<dbReference type="Pfam" id="PF06612">
    <property type="entry name" value="DUF1146"/>
    <property type="match status" value="1"/>
</dbReference>
<protein>
    <submittedName>
        <fullName evidence="2">Uncharacterized protein</fullName>
    </submittedName>
</protein>
<name>F8ICW9_ALIAT</name>
<reference evidence="2 3" key="1">
    <citation type="journal article" date="2011" name="J. Bacteriol.">
        <title>Complete Genome Sequence of Alicyclobacillus acidocaldarius Strain Tc-4-1.</title>
        <authorList>
            <person name="Chen Y."/>
            <person name="He Y."/>
            <person name="Zhang B."/>
            <person name="Yang J."/>
            <person name="Li W."/>
            <person name="Dong Z."/>
            <person name="Hu S."/>
        </authorList>
    </citation>
    <scope>NUCLEOTIDE SEQUENCE [LARGE SCALE GENOMIC DNA]</scope>
    <source>
        <strain evidence="2 3">Tc-4-1</strain>
    </source>
</reference>
<reference evidence="3" key="2">
    <citation type="submission" date="2011-06" db="EMBL/GenBank/DDBJ databases">
        <title>The complete genome sequence of Alicyclobacillus acidocaldarius sp. Tc-4-1.</title>
        <authorList>
            <person name="Chen Y."/>
            <person name="He Y."/>
            <person name="Dong Z."/>
            <person name="Hu S."/>
        </authorList>
    </citation>
    <scope>NUCLEOTIDE SEQUENCE [LARGE SCALE GENOMIC DNA]</scope>
    <source>
        <strain evidence="3">Tc-4-1</strain>
    </source>
</reference>
<dbReference type="HOGENOM" id="CLU_2535163_0_0_9"/>
<dbReference type="STRING" id="1048834.TC41_3090"/>
<keyword evidence="1" id="KW-0472">Membrane</keyword>
<keyword evidence="1" id="KW-1133">Transmembrane helix</keyword>
<dbReference type="Proteomes" id="UP000000292">
    <property type="component" value="Chromosome"/>
</dbReference>
<evidence type="ECO:0000256" key="1">
    <source>
        <dbReference type="SAM" id="Phobius"/>
    </source>
</evidence>
<gene>
    <name evidence="2" type="ordered locus">TC41_3090</name>
</gene>
<feature type="transmembrane region" description="Helical" evidence="1">
    <location>
        <begin position="22"/>
        <end position="41"/>
    </location>
</feature>
<dbReference type="EMBL" id="CP002902">
    <property type="protein sequence ID" value="AEJ44974.1"/>
    <property type="molecule type" value="Genomic_DNA"/>
</dbReference>
<organism evidence="2 3">
    <name type="scientific">Alicyclobacillus acidocaldarius (strain Tc-4-1)</name>
    <name type="common">Bacillus acidocaldarius</name>
    <dbReference type="NCBI Taxonomy" id="1048834"/>
    <lineage>
        <taxon>Bacteria</taxon>
        <taxon>Bacillati</taxon>
        <taxon>Bacillota</taxon>
        <taxon>Bacilli</taxon>
        <taxon>Bacillales</taxon>
        <taxon>Alicyclobacillaceae</taxon>
        <taxon>Alicyclobacillus</taxon>
    </lineage>
</organism>
<evidence type="ECO:0000313" key="2">
    <source>
        <dbReference type="EMBL" id="AEJ44974.1"/>
    </source>
</evidence>
<feature type="transmembrane region" description="Helical" evidence="1">
    <location>
        <begin position="62"/>
        <end position="86"/>
    </location>
</feature>
<sequence length="90" mass="9572">MASGGDWVQLVYRVSATLGADGIVLLLVFFLGVVASWWALGALKWDKFTHHPFAGQAQLLRFFLALAGGVLSVVVGLILLGAMQLLNGAF</sequence>
<dbReference type="InterPro" id="IPR009526">
    <property type="entry name" value="DUF1146"/>
</dbReference>
<proteinExistence type="predicted"/>
<dbReference type="KEGG" id="aad:TC41_3090"/>
<keyword evidence="1" id="KW-0812">Transmembrane</keyword>
<dbReference type="AlphaFoldDB" id="F8ICW9"/>
<evidence type="ECO:0000313" key="3">
    <source>
        <dbReference type="Proteomes" id="UP000000292"/>
    </source>
</evidence>
<dbReference type="PATRIC" id="fig|1048834.4.peg.2934"/>